<dbReference type="AlphaFoldDB" id="A0A2P0QIB2"/>
<geneLocation type="plasmid" evidence="3">
    <name>pPK_RT811</name>
</geneLocation>
<keyword evidence="1" id="KW-0175">Coiled coil</keyword>
<name>A0A2P0QIB2_PSESF</name>
<sequence>MKKIAAALLITTALVSLSGCVTSKQLDETNANLAVLQNQISLLSQSVQAQQRNKQQPKPAAPVCLLGGQPYTKGALVAGRICTSNSIMLQGEPAPLEWQPHMDAR</sequence>
<evidence type="ECO:0000313" key="3">
    <source>
        <dbReference type="EMBL" id="ARO45320.1"/>
    </source>
</evidence>
<evidence type="ECO:0000256" key="2">
    <source>
        <dbReference type="SAM" id="SignalP"/>
    </source>
</evidence>
<keyword evidence="3" id="KW-0614">Plasmid</keyword>
<feature type="signal peptide" evidence="2">
    <location>
        <begin position="1"/>
        <end position="18"/>
    </location>
</feature>
<reference evidence="3" key="1">
    <citation type="submission" date="2016-03" db="EMBL/GenBank/DDBJ databases">
        <title>The evolution of Pseudomonas syringae pv. actinidiae in New Zealand.</title>
        <authorList>
            <person name="Taiaroa G."/>
            <person name="Poulter R.T.M."/>
            <person name="Lamont I."/>
            <person name="Stockwell P."/>
            <person name="Butler M.I."/>
        </authorList>
    </citation>
    <scope>NUCLEOTIDE SEQUENCE</scope>
    <source>
        <strain evidence="3">RT811</strain>
        <plasmid evidence="3">pPK_RT811</plasmid>
    </source>
</reference>
<keyword evidence="2" id="KW-0732">Signal</keyword>
<dbReference type="EMBL" id="KX009064">
    <property type="protein sequence ID" value="ARO45320.1"/>
    <property type="molecule type" value="Genomic_DNA"/>
</dbReference>
<evidence type="ECO:0000256" key="1">
    <source>
        <dbReference type="SAM" id="Coils"/>
    </source>
</evidence>
<dbReference type="RefSeq" id="WP_074321393.1">
    <property type="nucleotide sequence ID" value="NZ_KX009064.1"/>
</dbReference>
<feature type="coiled-coil region" evidence="1">
    <location>
        <begin position="26"/>
        <end position="53"/>
    </location>
</feature>
<protein>
    <submittedName>
        <fullName evidence="3">Uncharacterized protein</fullName>
    </submittedName>
</protein>
<feature type="chain" id="PRO_5015145766" evidence="2">
    <location>
        <begin position="19"/>
        <end position="105"/>
    </location>
</feature>
<proteinExistence type="predicted"/>
<accession>A0A2P0QIB2</accession>
<dbReference type="PROSITE" id="PS51257">
    <property type="entry name" value="PROKAR_LIPOPROTEIN"/>
    <property type="match status" value="1"/>
</dbReference>
<organism evidence="3">
    <name type="scientific">Pseudomonas syringae pv. actinidiae</name>
    <dbReference type="NCBI Taxonomy" id="103796"/>
    <lineage>
        <taxon>Bacteria</taxon>
        <taxon>Pseudomonadati</taxon>
        <taxon>Pseudomonadota</taxon>
        <taxon>Gammaproteobacteria</taxon>
        <taxon>Pseudomonadales</taxon>
        <taxon>Pseudomonadaceae</taxon>
        <taxon>Pseudomonas</taxon>
        <taxon>Pseudomonas syringae</taxon>
    </lineage>
</organism>